<dbReference type="EMBL" id="CAJNOJ010000122">
    <property type="protein sequence ID" value="CAF1156115.1"/>
    <property type="molecule type" value="Genomic_DNA"/>
</dbReference>
<dbReference type="PANTHER" id="PTHR31252">
    <property type="entry name" value="DUF4419 DOMAIN-CONTAINING PROTEIN"/>
    <property type="match status" value="1"/>
</dbReference>
<reference evidence="2" key="1">
    <citation type="submission" date="2021-02" db="EMBL/GenBank/DDBJ databases">
        <authorList>
            <person name="Nowell W R."/>
        </authorList>
    </citation>
    <scope>NUCLEOTIDE SEQUENCE</scope>
</reference>
<dbReference type="PANTHER" id="PTHR31252:SF11">
    <property type="entry name" value="DUF4419 DOMAIN-CONTAINING PROTEIN"/>
    <property type="match status" value="1"/>
</dbReference>
<evidence type="ECO:0000313" key="1">
    <source>
        <dbReference type="EMBL" id="CAF1156115.1"/>
    </source>
</evidence>
<dbReference type="Pfam" id="PF14388">
    <property type="entry name" value="DUF4419"/>
    <property type="match status" value="1"/>
</dbReference>
<sequence length="368" mass="41356">MSMQTFSVAQVEVCKKQHVQTDELTQEDLNRWAGKGCQLSLENYQTNHPLSADLNGKNHRVGNAFVATVFKAYCEHYALELSVEDIWVAIVQGISIHLNENSEKYRELMVAHEGKKTLIVPVDLLCIPDSARPKNGNKSVPAIDWAAAVGFMGQEIRKDMKADLTTIITTPFSTTTSVEQAVFDCTLMDSVKNYYDYRFTLCCGIPQVTIRGSPADFQQVIDRVNELRAIFTDFHWWLDPLIPHLKEFKSSAEGKPNVDWWQKICHRAGGGSDISMLAGWLADFIPYASDGKGHYRKARRDHHHYTQGLINGIEFQDFDESVTQTDFVLDDNGHETKMKIIAGFLGVGQNPQTGALRPCLGWCTALIV</sequence>
<name>A0A816BSI4_ADIRI</name>
<comment type="caution">
    <text evidence="2">The sequence shown here is derived from an EMBL/GenBank/DDBJ whole genome shotgun (WGS) entry which is preliminary data.</text>
</comment>
<dbReference type="InterPro" id="IPR025533">
    <property type="entry name" value="DUF4419"/>
</dbReference>
<evidence type="ECO:0000313" key="3">
    <source>
        <dbReference type="Proteomes" id="UP000663828"/>
    </source>
</evidence>
<accession>A0A816BSI4</accession>
<dbReference type="Proteomes" id="UP000663828">
    <property type="component" value="Unassembled WGS sequence"/>
</dbReference>
<dbReference type="AlphaFoldDB" id="A0A816BSI4"/>
<proteinExistence type="predicted"/>
<gene>
    <name evidence="1" type="ORF">EDS130_LOCUS22876</name>
    <name evidence="2" type="ORF">XAT740_LOCUS49044</name>
</gene>
<dbReference type="EMBL" id="CAJNOR010007172">
    <property type="protein sequence ID" value="CAF1612165.1"/>
    <property type="molecule type" value="Genomic_DNA"/>
</dbReference>
<dbReference type="Proteomes" id="UP000663852">
    <property type="component" value="Unassembled WGS sequence"/>
</dbReference>
<evidence type="ECO:0000313" key="2">
    <source>
        <dbReference type="EMBL" id="CAF1612165.1"/>
    </source>
</evidence>
<protein>
    <submittedName>
        <fullName evidence="2">Uncharacterized protein</fullName>
    </submittedName>
</protein>
<organism evidence="2 3">
    <name type="scientific">Adineta ricciae</name>
    <name type="common">Rotifer</name>
    <dbReference type="NCBI Taxonomy" id="249248"/>
    <lineage>
        <taxon>Eukaryota</taxon>
        <taxon>Metazoa</taxon>
        <taxon>Spiralia</taxon>
        <taxon>Gnathifera</taxon>
        <taxon>Rotifera</taxon>
        <taxon>Eurotatoria</taxon>
        <taxon>Bdelloidea</taxon>
        <taxon>Adinetida</taxon>
        <taxon>Adinetidae</taxon>
        <taxon>Adineta</taxon>
    </lineage>
</organism>
<dbReference type="OrthoDB" id="9973955at2759"/>
<keyword evidence="3" id="KW-1185">Reference proteome</keyword>